<organism evidence="2 3">
    <name type="scientific">Chionoecetes opilio</name>
    <name type="common">Atlantic snow crab</name>
    <name type="synonym">Cancer opilio</name>
    <dbReference type="NCBI Taxonomy" id="41210"/>
    <lineage>
        <taxon>Eukaryota</taxon>
        <taxon>Metazoa</taxon>
        <taxon>Ecdysozoa</taxon>
        <taxon>Arthropoda</taxon>
        <taxon>Crustacea</taxon>
        <taxon>Multicrustacea</taxon>
        <taxon>Malacostraca</taxon>
        <taxon>Eumalacostraca</taxon>
        <taxon>Eucarida</taxon>
        <taxon>Decapoda</taxon>
        <taxon>Pleocyemata</taxon>
        <taxon>Brachyura</taxon>
        <taxon>Eubrachyura</taxon>
        <taxon>Majoidea</taxon>
        <taxon>Majidae</taxon>
        <taxon>Chionoecetes</taxon>
    </lineage>
</organism>
<feature type="compositionally biased region" description="Basic and acidic residues" evidence="1">
    <location>
        <begin position="56"/>
        <end position="72"/>
    </location>
</feature>
<reference evidence="2" key="1">
    <citation type="submission" date="2020-07" db="EMBL/GenBank/DDBJ databases">
        <title>The High-quality genome of the commercially important snow crab, Chionoecetes opilio.</title>
        <authorList>
            <person name="Jeong J.-H."/>
            <person name="Ryu S."/>
        </authorList>
    </citation>
    <scope>NUCLEOTIDE SEQUENCE</scope>
    <source>
        <strain evidence="2">MADBK_172401_WGS</strain>
        <tissue evidence="2">Digestive gland</tissue>
    </source>
</reference>
<evidence type="ECO:0000313" key="3">
    <source>
        <dbReference type="Proteomes" id="UP000770661"/>
    </source>
</evidence>
<comment type="caution">
    <text evidence="2">The sequence shown here is derived from an EMBL/GenBank/DDBJ whole genome shotgun (WGS) entry which is preliminary data.</text>
</comment>
<feature type="region of interest" description="Disordered" evidence="1">
    <location>
        <begin position="1"/>
        <end position="105"/>
    </location>
</feature>
<accession>A0A8J4XM43</accession>
<name>A0A8J4XM43_CHIOP</name>
<feature type="compositionally biased region" description="Gly residues" evidence="1">
    <location>
        <begin position="24"/>
        <end position="35"/>
    </location>
</feature>
<evidence type="ECO:0000256" key="1">
    <source>
        <dbReference type="SAM" id="MobiDB-lite"/>
    </source>
</evidence>
<dbReference type="AlphaFoldDB" id="A0A8J4XM43"/>
<proteinExistence type="predicted"/>
<dbReference type="Proteomes" id="UP000770661">
    <property type="component" value="Unassembled WGS sequence"/>
</dbReference>
<sequence length="161" mass="17972">MEGTLAMRSSRAAAKADNCLGGDTFQGGGKVGGSGDPSCPCGAPVMRRRSPGSRQHHPETRRRSQLSGREHTLPVWRRGTPGTKGRPQQGRSRCRRRSPVARHRRLQRQVEVLYVRRGDTFQGEMRRRSLPERRQRTPVGKATPSRDGVLAPAMRRRTPGM</sequence>
<keyword evidence="3" id="KW-1185">Reference proteome</keyword>
<gene>
    <name evidence="2" type="ORF">GWK47_023731</name>
</gene>
<feature type="compositionally biased region" description="Basic residues" evidence="1">
    <location>
        <begin position="92"/>
        <end position="105"/>
    </location>
</feature>
<protein>
    <submittedName>
        <fullName evidence="2">Uncharacterized protein</fullName>
    </submittedName>
</protein>
<feature type="compositionally biased region" description="Basic residues" evidence="1">
    <location>
        <begin position="46"/>
        <end position="55"/>
    </location>
</feature>
<feature type="compositionally biased region" description="Basic and acidic residues" evidence="1">
    <location>
        <begin position="124"/>
        <end position="135"/>
    </location>
</feature>
<feature type="region of interest" description="Disordered" evidence="1">
    <location>
        <begin position="124"/>
        <end position="161"/>
    </location>
</feature>
<dbReference type="EMBL" id="JACEEZ010024614">
    <property type="protein sequence ID" value="KAG0709988.1"/>
    <property type="molecule type" value="Genomic_DNA"/>
</dbReference>
<evidence type="ECO:0000313" key="2">
    <source>
        <dbReference type="EMBL" id="KAG0709988.1"/>
    </source>
</evidence>